<dbReference type="InterPro" id="IPR046349">
    <property type="entry name" value="C1-like_sf"/>
</dbReference>
<dbReference type="InterPro" id="IPR053192">
    <property type="entry name" value="Vacuole_Formation_Reg"/>
</dbReference>
<keyword evidence="2" id="KW-1185">Reference proteome</keyword>
<gene>
    <name evidence="1" type="ORF">Gohar_003302</name>
</gene>
<protein>
    <recommendedName>
        <fullName evidence="3">DC1 domain-containing protein</fullName>
    </recommendedName>
</protein>
<accession>A0A7J9HNJ8</accession>
<reference evidence="1 2" key="1">
    <citation type="journal article" date="2019" name="Genome Biol. Evol.">
        <title>Insights into the evolution of the New World diploid cottons (Gossypium, subgenus Houzingenia) based on genome sequencing.</title>
        <authorList>
            <person name="Grover C.E."/>
            <person name="Arick M.A. 2nd"/>
            <person name="Thrash A."/>
            <person name="Conover J.L."/>
            <person name="Sanders W.S."/>
            <person name="Peterson D.G."/>
            <person name="Frelichowski J.E."/>
            <person name="Scheffler J.A."/>
            <person name="Scheffler B.E."/>
            <person name="Wendel J.F."/>
        </authorList>
    </citation>
    <scope>NUCLEOTIDE SEQUENCE [LARGE SCALE GENOMIC DNA]</scope>
    <source>
        <strain evidence="1">0</strain>
        <tissue evidence="1">Leaf</tissue>
    </source>
</reference>
<evidence type="ECO:0000313" key="2">
    <source>
        <dbReference type="Proteomes" id="UP000593560"/>
    </source>
</evidence>
<dbReference type="Proteomes" id="UP000593560">
    <property type="component" value="Unassembled WGS sequence"/>
</dbReference>
<feature type="non-terminal residue" evidence="1">
    <location>
        <position position="78"/>
    </location>
</feature>
<proteinExistence type="predicted"/>
<evidence type="ECO:0008006" key="3">
    <source>
        <dbReference type="Google" id="ProtNLM"/>
    </source>
</evidence>
<dbReference type="OrthoDB" id="1749397at2759"/>
<dbReference type="PANTHER" id="PTHR32410">
    <property type="entry name" value="CYSTEINE/HISTIDINE-RICH C1 DOMAIN FAMILY PROTEIN"/>
    <property type="match status" value="1"/>
</dbReference>
<comment type="caution">
    <text evidence="1">The sequence shown here is derived from an EMBL/GenBank/DDBJ whole genome shotgun (WGS) entry which is preliminary data.</text>
</comment>
<dbReference type="EMBL" id="JABFAD010000010">
    <property type="protein sequence ID" value="MBA0811402.1"/>
    <property type="molecule type" value="Genomic_DNA"/>
</dbReference>
<dbReference type="AlphaFoldDB" id="A0A7J9HNJ8"/>
<dbReference type="PANTHER" id="PTHR32410:SF216">
    <property type="entry name" value="PHORBOL-ESTER_DAG-TYPE DOMAIN-CONTAINING PROTEIN"/>
    <property type="match status" value="1"/>
</dbReference>
<sequence>CGKPGCNYVVHVNCVLEDDDLYKVNEAGEATKIEHFSNQHCLVLADKMDEKIDRKCDGCMLSISTFFYCCSECPFFSS</sequence>
<evidence type="ECO:0000313" key="1">
    <source>
        <dbReference type="EMBL" id="MBA0811402.1"/>
    </source>
</evidence>
<organism evidence="1 2">
    <name type="scientific">Gossypium harknessii</name>
    <dbReference type="NCBI Taxonomy" id="34285"/>
    <lineage>
        <taxon>Eukaryota</taxon>
        <taxon>Viridiplantae</taxon>
        <taxon>Streptophyta</taxon>
        <taxon>Embryophyta</taxon>
        <taxon>Tracheophyta</taxon>
        <taxon>Spermatophyta</taxon>
        <taxon>Magnoliopsida</taxon>
        <taxon>eudicotyledons</taxon>
        <taxon>Gunneridae</taxon>
        <taxon>Pentapetalae</taxon>
        <taxon>rosids</taxon>
        <taxon>malvids</taxon>
        <taxon>Malvales</taxon>
        <taxon>Malvaceae</taxon>
        <taxon>Malvoideae</taxon>
        <taxon>Gossypium</taxon>
    </lineage>
</organism>
<name>A0A7J9HNJ8_9ROSI</name>
<dbReference type="SUPFAM" id="SSF57889">
    <property type="entry name" value="Cysteine-rich domain"/>
    <property type="match status" value="1"/>
</dbReference>